<dbReference type="HOGENOM" id="CLU_3271757_0_0_9"/>
<dbReference type="Proteomes" id="UP000012042">
    <property type="component" value="Chromosome"/>
</dbReference>
<dbReference type="EMBL" id="AP012167">
    <property type="protein sequence ID" value="BAN06997.1"/>
    <property type="molecule type" value="Genomic_DNA"/>
</dbReference>
<gene>
    <name evidence="1" type="ORF">LVISKB_1362</name>
</gene>
<dbReference type="PATRIC" id="fig|1001583.3.peg.1346"/>
<protein>
    <submittedName>
        <fullName evidence="1">Uncharacterized protein</fullName>
    </submittedName>
</protein>
<dbReference type="KEGG" id="lbk:LVISKB_1362"/>
<name>M5AF79_LEVBR</name>
<sequence>MVKKVFQKGLHPGFFGDNVIALINGFLKNLNFQRREIKAVR</sequence>
<proteinExistence type="predicted"/>
<dbReference type="AlphaFoldDB" id="M5AF79"/>
<evidence type="ECO:0000313" key="2">
    <source>
        <dbReference type="Proteomes" id="UP000012042"/>
    </source>
</evidence>
<reference evidence="1 2" key="1">
    <citation type="journal article" date="2013" name="PLoS ONE">
        <title>Genomic Analysis by Deep Sequencing of the Probiotic Lactobacillus brevis KB290 Harboring Nine Plasmids Reveals Genomic Stability.</title>
        <authorList>
            <person name="Fukao M."/>
            <person name="Oshima K."/>
            <person name="Morita H."/>
            <person name="Toh H."/>
            <person name="Suda W."/>
            <person name="Kim S.W."/>
            <person name="Suzuki S."/>
            <person name="Yakabe T."/>
            <person name="Hattori M."/>
            <person name="Yajima N."/>
        </authorList>
    </citation>
    <scope>NUCLEOTIDE SEQUENCE [LARGE SCALE GENOMIC DNA]</scope>
    <source>
        <strain evidence="1 2">KB290</strain>
    </source>
</reference>
<accession>M5AF79</accession>
<organism evidence="1 2">
    <name type="scientific">Levilactobacillus brevis KB290</name>
    <dbReference type="NCBI Taxonomy" id="1001583"/>
    <lineage>
        <taxon>Bacteria</taxon>
        <taxon>Bacillati</taxon>
        <taxon>Bacillota</taxon>
        <taxon>Bacilli</taxon>
        <taxon>Lactobacillales</taxon>
        <taxon>Lactobacillaceae</taxon>
        <taxon>Levilactobacillus</taxon>
    </lineage>
</organism>
<evidence type="ECO:0000313" key="1">
    <source>
        <dbReference type="EMBL" id="BAN06997.1"/>
    </source>
</evidence>